<keyword evidence="3" id="KW-0547">Nucleotide-binding</keyword>
<dbReference type="EMBL" id="CP000851">
    <property type="protein sequence ID" value="ABV87470.1"/>
    <property type="molecule type" value="Genomic_DNA"/>
</dbReference>
<dbReference type="Gene3D" id="3.40.50.12780">
    <property type="entry name" value="N-terminal domain of ligase-like"/>
    <property type="match status" value="1"/>
</dbReference>
<evidence type="ECO:0000313" key="8">
    <source>
        <dbReference type="Proteomes" id="UP000002608"/>
    </source>
</evidence>
<dbReference type="RefSeq" id="WP_012155386.1">
    <property type="nucleotide sequence ID" value="NC_009901.1"/>
</dbReference>
<dbReference type="NCBIfam" id="NF006134">
    <property type="entry name" value="PRK08279.1"/>
    <property type="match status" value="1"/>
</dbReference>
<dbReference type="KEGG" id="spl:Spea_2150"/>
<keyword evidence="8" id="KW-1185">Reference proteome</keyword>
<evidence type="ECO:0000259" key="6">
    <source>
        <dbReference type="Pfam" id="PF00501"/>
    </source>
</evidence>
<sequence length="621" mass="68960">MKIKNHSGVPLASMEETQAKSDKRSKAAQLIKPYAKYTIADRVEQQAQSQQDKTFLVYNDQHFSYAEVDQRANQVANLAASRGLNAGDVCAMVLENRPEFFFIWFGLTKLGVIVAFINSQVHGAPLSHAIKETEASAVIVGEECAHLVSKTISDITDCSLLQVPLWLASDVEKTAANKDLECFDSNLALNYMDYSREFDSRVARKDITAETPSLLIFTSGTTGLPKAAIYSHMRWLCSGDVMSVTIDATESDVFYVCLPMYHGAAATSVTSTALAAGASIVVRRKFSVREFWPDVQQNGITVCQYIGEICRYLLNYDDSKNQGQGVKDHTLRCMLGAGLSAESWLSWINKFGEMDIYEGWGSTEANTNLINLDNYIGSCGRVADWSKTNFRLVKFNTDLECHEKDADGLYVPCKSGEVGEAIGMIINHPEFGGGRFEGYTSSNATEKKILADVFTQGDAYWRSGDLLRFDDNGYFYFVDRIGDTYRWKSENVSSQEVANELSGLAGLELINIYGVQVPEHEGRAGMAAIVMQQGKDFDPNAFYALTEAKLPRYAAPQFVRVSSVADMTSTFKLRKVDLQKQGYNPIGCDDPIYIRNDKLETYVRYSDEALTAVGLPPFKQV</sequence>
<feature type="region of interest" description="Disordered" evidence="5">
    <location>
        <begin position="1"/>
        <end position="26"/>
    </location>
</feature>
<dbReference type="GO" id="GO:0044539">
    <property type="term" value="P:long-chain fatty acid import into cell"/>
    <property type="evidence" value="ECO:0007669"/>
    <property type="project" value="TreeGrafter"/>
</dbReference>
<evidence type="ECO:0000313" key="7">
    <source>
        <dbReference type="EMBL" id="ABV87470.1"/>
    </source>
</evidence>
<dbReference type="AlphaFoldDB" id="A8H4I3"/>
<dbReference type="InterPro" id="IPR000873">
    <property type="entry name" value="AMP-dep_synth/lig_dom"/>
</dbReference>
<evidence type="ECO:0000256" key="2">
    <source>
        <dbReference type="ARBA" id="ARBA00022598"/>
    </source>
</evidence>
<dbReference type="InterPro" id="IPR020845">
    <property type="entry name" value="AMP-binding_CS"/>
</dbReference>
<keyword evidence="2 7" id="KW-0436">Ligase</keyword>
<keyword evidence="4" id="KW-0067">ATP-binding</keyword>
<dbReference type="Gene3D" id="3.30.300.30">
    <property type="match status" value="1"/>
</dbReference>
<dbReference type="SUPFAM" id="SSF56801">
    <property type="entry name" value="Acetyl-CoA synthetase-like"/>
    <property type="match status" value="1"/>
</dbReference>
<evidence type="ECO:0000256" key="4">
    <source>
        <dbReference type="ARBA" id="ARBA00022840"/>
    </source>
</evidence>
<dbReference type="InterPro" id="IPR042099">
    <property type="entry name" value="ANL_N_sf"/>
</dbReference>
<dbReference type="STRING" id="398579.Spea_2150"/>
<dbReference type="GO" id="GO:0005524">
    <property type="term" value="F:ATP binding"/>
    <property type="evidence" value="ECO:0007669"/>
    <property type="project" value="UniProtKB-KW"/>
</dbReference>
<feature type="domain" description="AMP-dependent synthetase/ligase" evidence="6">
    <location>
        <begin position="44"/>
        <end position="384"/>
    </location>
</feature>
<dbReference type="eggNOG" id="COG0318">
    <property type="taxonomic scope" value="Bacteria"/>
</dbReference>
<dbReference type="InterPro" id="IPR045851">
    <property type="entry name" value="AMP-bd_C_sf"/>
</dbReference>
<dbReference type="GO" id="GO:0005324">
    <property type="term" value="F:long-chain fatty acid transmembrane transporter activity"/>
    <property type="evidence" value="ECO:0007669"/>
    <property type="project" value="TreeGrafter"/>
</dbReference>
<dbReference type="PROSITE" id="PS00455">
    <property type="entry name" value="AMP_BINDING"/>
    <property type="match status" value="1"/>
</dbReference>
<dbReference type="FunFam" id="3.30.300.30:FF:000002">
    <property type="entry name" value="Long-chain fatty acid transport protein 1"/>
    <property type="match status" value="1"/>
</dbReference>
<evidence type="ECO:0000256" key="1">
    <source>
        <dbReference type="ARBA" id="ARBA00006432"/>
    </source>
</evidence>
<reference evidence="7 8" key="1">
    <citation type="submission" date="2007-10" db="EMBL/GenBank/DDBJ databases">
        <title>Complete sequence of Shewanella pealeana ATCC 700345.</title>
        <authorList>
            <consortium name="US DOE Joint Genome Institute"/>
            <person name="Copeland A."/>
            <person name="Lucas S."/>
            <person name="Lapidus A."/>
            <person name="Barry K."/>
            <person name="Glavina del Rio T."/>
            <person name="Dalin E."/>
            <person name="Tice H."/>
            <person name="Pitluck S."/>
            <person name="Chertkov O."/>
            <person name="Brettin T."/>
            <person name="Bruce D."/>
            <person name="Detter J.C."/>
            <person name="Han C."/>
            <person name="Schmutz J."/>
            <person name="Larimer F."/>
            <person name="Land M."/>
            <person name="Hauser L."/>
            <person name="Kyrpides N."/>
            <person name="Kim E."/>
            <person name="Zhao J.-S.Z."/>
            <person name="Manno D."/>
            <person name="Hawari J."/>
            <person name="Richardson P."/>
        </authorList>
    </citation>
    <scope>NUCLEOTIDE SEQUENCE [LARGE SCALE GENOMIC DNA]</scope>
    <source>
        <strain evidence="8">ATCC 700345 / ANG-SQ1</strain>
    </source>
</reference>
<dbReference type="PANTHER" id="PTHR43107">
    <property type="entry name" value="LONG-CHAIN FATTY ACID TRANSPORT PROTEIN"/>
    <property type="match status" value="1"/>
</dbReference>
<dbReference type="GO" id="GO:0004467">
    <property type="term" value="F:long-chain fatty acid-CoA ligase activity"/>
    <property type="evidence" value="ECO:0007669"/>
    <property type="project" value="TreeGrafter"/>
</dbReference>
<protein>
    <submittedName>
        <fullName evidence="7">AMP-dependent synthetase and ligase</fullName>
    </submittedName>
</protein>
<proteinExistence type="inferred from homology"/>
<dbReference type="PANTHER" id="PTHR43107:SF15">
    <property type="entry name" value="FATTY ACID TRANSPORT PROTEIN 3, ISOFORM A"/>
    <property type="match status" value="1"/>
</dbReference>
<dbReference type="GO" id="GO:0005886">
    <property type="term" value="C:plasma membrane"/>
    <property type="evidence" value="ECO:0007669"/>
    <property type="project" value="TreeGrafter"/>
</dbReference>
<dbReference type="Pfam" id="PF00501">
    <property type="entry name" value="AMP-binding"/>
    <property type="match status" value="1"/>
</dbReference>
<dbReference type="HOGENOM" id="CLU_000022_46_2_6"/>
<name>A8H4I3_SHEPA</name>
<accession>A8H4I3</accession>
<dbReference type="Proteomes" id="UP000002608">
    <property type="component" value="Chromosome"/>
</dbReference>
<evidence type="ECO:0000256" key="3">
    <source>
        <dbReference type="ARBA" id="ARBA00022741"/>
    </source>
</evidence>
<gene>
    <name evidence="7" type="ordered locus">Spea_2150</name>
</gene>
<evidence type="ECO:0000256" key="5">
    <source>
        <dbReference type="SAM" id="MobiDB-lite"/>
    </source>
</evidence>
<comment type="similarity">
    <text evidence="1">Belongs to the ATP-dependent AMP-binding enzyme family.</text>
</comment>
<organism evidence="7 8">
    <name type="scientific">Shewanella pealeana (strain ATCC 700345 / ANG-SQ1)</name>
    <dbReference type="NCBI Taxonomy" id="398579"/>
    <lineage>
        <taxon>Bacteria</taxon>
        <taxon>Pseudomonadati</taxon>
        <taxon>Pseudomonadota</taxon>
        <taxon>Gammaproteobacteria</taxon>
        <taxon>Alteromonadales</taxon>
        <taxon>Shewanellaceae</taxon>
        <taxon>Shewanella</taxon>
    </lineage>
</organism>